<gene>
    <name evidence="1" type="ORF">A2720_04420</name>
</gene>
<protein>
    <submittedName>
        <fullName evidence="1">Uncharacterized protein</fullName>
    </submittedName>
</protein>
<accession>A0A1F5NT03</accession>
<sequence>MNEQTEKNREAARGDLLQKIEDAIDRVVDLGEEAMDLGMDALEKVGDKLEQSWLAHQIIKRYDRRGFIDPRLISGSSDEYLLSVHQRMKAFTGLLEEEKKFIAASPTGNEVQDRRVLDEQNALIEGNARDLEILLTEIKKRGLENAAEIG</sequence>
<name>A0A1F5NT03_9BACT</name>
<evidence type="ECO:0000313" key="2">
    <source>
        <dbReference type="Proteomes" id="UP000178892"/>
    </source>
</evidence>
<comment type="caution">
    <text evidence="1">The sequence shown here is derived from an EMBL/GenBank/DDBJ whole genome shotgun (WGS) entry which is preliminary data.</text>
</comment>
<dbReference type="AlphaFoldDB" id="A0A1F5NT03"/>
<dbReference type="Proteomes" id="UP000178892">
    <property type="component" value="Unassembled WGS sequence"/>
</dbReference>
<evidence type="ECO:0000313" key="1">
    <source>
        <dbReference type="EMBL" id="OGE80777.1"/>
    </source>
</evidence>
<dbReference type="STRING" id="1817825.A2720_04420"/>
<proteinExistence type="predicted"/>
<reference evidence="1 2" key="1">
    <citation type="journal article" date="2016" name="Nat. Commun.">
        <title>Thousands of microbial genomes shed light on interconnected biogeochemical processes in an aquifer system.</title>
        <authorList>
            <person name="Anantharaman K."/>
            <person name="Brown C.T."/>
            <person name="Hug L.A."/>
            <person name="Sharon I."/>
            <person name="Castelle C.J."/>
            <person name="Probst A.J."/>
            <person name="Thomas B.C."/>
            <person name="Singh A."/>
            <person name="Wilkins M.J."/>
            <person name="Karaoz U."/>
            <person name="Brodie E.L."/>
            <person name="Williams K.H."/>
            <person name="Hubbard S.S."/>
            <person name="Banfield J.F."/>
        </authorList>
    </citation>
    <scope>NUCLEOTIDE SEQUENCE [LARGE SCALE GENOMIC DNA]</scope>
</reference>
<dbReference type="EMBL" id="MFEL01000018">
    <property type="protein sequence ID" value="OGE80777.1"/>
    <property type="molecule type" value="Genomic_DNA"/>
</dbReference>
<organism evidence="1 2">
    <name type="scientific">Candidatus Doudnabacteria bacterium RIFCSPHIGHO2_01_FULL_46_24</name>
    <dbReference type="NCBI Taxonomy" id="1817825"/>
    <lineage>
        <taxon>Bacteria</taxon>
        <taxon>Candidatus Doudnaibacteriota</taxon>
    </lineage>
</organism>